<dbReference type="RefSeq" id="WP_095659056.1">
    <property type="nucleotide sequence ID" value="NZ_BAAAKB010000015.1"/>
</dbReference>
<dbReference type="CDD" id="cd02966">
    <property type="entry name" value="TlpA_like_family"/>
    <property type="match status" value="1"/>
</dbReference>
<dbReference type="PROSITE" id="PS00194">
    <property type="entry name" value="THIOREDOXIN_1"/>
    <property type="match status" value="1"/>
</dbReference>
<keyword evidence="1" id="KW-0472">Membrane</keyword>
<evidence type="ECO:0000259" key="2">
    <source>
        <dbReference type="PROSITE" id="PS51352"/>
    </source>
</evidence>
<name>A0A1Q2HTJ4_9CORY</name>
<proteinExistence type="predicted"/>
<sequence precursor="true">MQKSAIWSVVAVAVVTVLVLAGAFVLLRGGEDDAASDAAPSESAVGPSQITFVPNADQRADCVAGGVGGIDLPCLGGEDVPGELNDITVVNLWAWWCEPCQRELPITQALADAHPEYSVVGVHADANATNGVAMMNELDVSFPSYQDDTNRFAGLQGLPGVVPITLVYQGGEPVGMFPQAFNSLEELEAAVDGALS</sequence>
<dbReference type="Proteomes" id="UP000217209">
    <property type="component" value="Chromosome"/>
</dbReference>
<feature type="transmembrane region" description="Helical" evidence="1">
    <location>
        <begin position="6"/>
        <end position="27"/>
    </location>
</feature>
<dbReference type="Gene3D" id="3.40.30.10">
    <property type="entry name" value="Glutaredoxin"/>
    <property type="match status" value="1"/>
</dbReference>
<dbReference type="InterPro" id="IPR036249">
    <property type="entry name" value="Thioredoxin-like_sf"/>
</dbReference>
<evidence type="ECO:0000256" key="1">
    <source>
        <dbReference type="SAM" id="Phobius"/>
    </source>
</evidence>
<dbReference type="PROSITE" id="PS51352">
    <property type="entry name" value="THIOREDOXIN_2"/>
    <property type="match status" value="1"/>
</dbReference>
<keyword evidence="1" id="KW-0812">Transmembrane</keyword>
<dbReference type="SUPFAM" id="SSF52833">
    <property type="entry name" value="Thioredoxin-like"/>
    <property type="match status" value="1"/>
</dbReference>
<organism evidence="3 4">
    <name type="scientific">Corynebacterium glaucum</name>
    <dbReference type="NCBI Taxonomy" id="187491"/>
    <lineage>
        <taxon>Bacteria</taxon>
        <taxon>Bacillati</taxon>
        <taxon>Actinomycetota</taxon>
        <taxon>Actinomycetes</taxon>
        <taxon>Mycobacteriales</taxon>
        <taxon>Corynebacteriaceae</taxon>
        <taxon>Corynebacterium</taxon>
    </lineage>
</organism>
<dbReference type="InterPro" id="IPR013766">
    <property type="entry name" value="Thioredoxin_domain"/>
</dbReference>
<evidence type="ECO:0000313" key="4">
    <source>
        <dbReference type="Proteomes" id="UP000217209"/>
    </source>
</evidence>
<dbReference type="AlphaFoldDB" id="A0A1Q2HTJ4"/>
<reference evidence="3 4" key="1">
    <citation type="submission" date="2016-12" db="EMBL/GenBank/DDBJ databases">
        <authorList>
            <person name="Song W.-J."/>
            <person name="Kurnit D.M."/>
        </authorList>
    </citation>
    <scope>NUCLEOTIDE SEQUENCE [LARGE SCALE GENOMIC DNA]</scope>
    <source>
        <strain evidence="3 4">DSM 30827</strain>
    </source>
</reference>
<gene>
    <name evidence="3" type="ORF">CGLAU_00850</name>
</gene>
<dbReference type="InterPro" id="IPR017937">
    <property type="entry name" value="Thioredoxin_CS"/>
</dbReference>
<dbReference type="KEGG" id="cgv:CGLAU_00850"/>
<keyword evidence="4" id="KW-1185">Reference proteome</keyword>
<dbReference type="EMBL" id="CP019688">
    <property type="protein sequence ID" value="AQQ14164.1"/>
    <property type="molecule type" value="Genomic_DNA"/>
</dbReference>
<keyword evidence="1" id="KW-1133">Transmembrane helix</keyword>
<accession>A0A1Q2HTJ4</accession>
<protein>
    <submittedName>
        <fullName evidence="3">Thiol-disulfide oxidoreductase</fullName>
    </submittedName>
</protein>
<dbReference type="OrthoDB" id="9796554at2"/>
<feature type="domain" description="Thioredoxin" evidence="2">
    <location>
        <begin position="66"/>
        <end position="196"/>
    </location>
</feature>
<evidence type="ECO:0000313" key="3">
    <source>
        <dbReference type="EMBL" id="AQQ14164.1"/>
    </source>
</evidence>